<evidence type="ECO:0000256" key="1">
    <source>
        <dbReference type="ARBA" id="ARBA00001913"/>
    </source>
</evidence>
<dbReference type="GO" id="GO:0046872">
    <property type="term" value="F:metal ion binding"/>
    <property type="evidence" value="ECO:0007669"/>
    <property type="project" value="UniProtKB-KW"/>
</dbReference>
<dbReference type="EC" id="2.2.1.1" evidence="5 12"/>
<evidence type="ECO:0000256" key="8">
    <source>
        <dbReference type="ARBA" id="ARBA00022837"/>
    </source>
</evidence>
<dbReference type="InterPro" id="IPR005475">
    <property type="entry name" value="Transketolase-like_Pyr-bd"/>
</dbReference>
<evidence type="ECO:0000256" key="11">
    <source>
        <dbReference type="ARBA" id="ARBA00049473"/>
    </source>
</evidence>
<feature type="binding site" evidence="14">
    <location>
        <position position="461"/>
    </location>
    <ligand>
        <name>substrate</name>
    </ligand>
</feature>
<dbReference type="SUPFAM" id="SSF52922">
    <property type="entry name" value="TK C-terminal domain-like"/>
    <property type="match status" value="1"/>
</dbReference>
<comment type="cofactor">
    <cofactor evidence="16">
        <name>Mg(2+)</name>
        <dbReference type="ChEBI" id="CHEBI:18420"/>
    </cofactor>
    <text evidence="16">Binds 1 Mg(2+) ion per subunit. Can also utilize other divalent metal cations, such as Ca(2+), Mn(2+) and Co(2+).</text>
</comment>
<feature type="binding site" evidence="15">
    <location>
        <position position="185"/>
    </location>
    <ligand>
        <name>thiamine diphosphate</name>
        <dbReference type="ChEBI" id="CHEBI:58937"/>
    </ligand>
</feature>
<accession>A0A848MKY3</accession>
<dbReference type="SMART" id="SM00861">
    <property type="entry name" value="Transket_pyr"/>
    <property type="match status" value="1"/>
</dbReference>
<feature type="binding site" evidence="15">
    <location>
        <position position="66"/>
    </location>
    <ligand>
        <name>thiamine diphosphate</name>
        <dbReference type="ChEBI" id="CHEBI:58937"/>
    </ligand>
</feature>
<keyword evidence="6 18" id="KW-0808">Transferase</keyword>
<comment type="caution">
    <text evidence="20">The sequence shown here is derived from an EMBL/GenBank/DDBJ whole genome shotgun (WGS) entry which is preliminary data.</text>
</comment>
<dbReference type="Proteomes" id="UP000585363">
    <property type="component" value="Unassembled WGS sequence"/>
</dbReference>
<evidence type="ECO:0000256" key="4">
    <source>
        <dbReference type="ARBA" id="ARBA00011738"/>
    </source>
</evidence>
<feature type="domain" description="Transketolase-like pyrimidine-binding" evidence="19">
    <location>
        <begin position="355"/>
        <end position="526"/>
    </location>
</feature>
<dbReference type="PROSITE" id="PS00801">
    <property type="entry name" value="TRANSKETOLASE_1"/>
    <property type="match status" value="1"/>
</dbReference>
<dbReference type="InterPro" id="IPR055152">
    <property type="entry name" value="Transketolase-like_C_2"/>
</dbReference>
<keyword evidence="10 15" id="KW-0786">Thiamine pyrophosphate</keyword>
<evidence type="ECO:0000256" key="2">
    <source>
        <dbReference type="ARBA" id="ARBA00001941"/>
    </source>
</evidence>
<evidence type="ECO:0000256" key="9">
    <source>
        <dbReference type="ARBA" id="ARBA00022842"/>
    </source>
</evidence>
<evidence type="ECO:0000256" key="5">
    <source>
        <dbReference type="ARBA" id="ARBA00013152"/>
    </source>
</evidence>
<feature type="binding site" evidence="14">
    <location>
        <position position="520"/>
    </location>
    <ligand>
        <name>substrate</name>
    </ligand>
</feature>
<dbReference type="InterPro" id="IPR049557">
    <property type="entry name" value="Transketolase_CS"/>
</dbReference>
<keyword evidence="8 18" id="KW-0106">Calcium</keyword>
<comment type="subunit">
    <text evidence="4 18">Homodimer.</text>
</comment>
<sequence length="663" mass="71563">MSSRKELANAIRALSMDAVQKANSGHPGAPMGMADIAEVLWRDYLNHNPTNPQWADRDRFVLSNGHGSMLIYSLLHLTGYDLPIGELANFRQLHSKTPGHPEYGYTPGVETTTGPLGQGIANAVGMAIAERTLAAQFNRPGHDVVDHHTYAFMGDGCMMEGISHEVCSLAGTMKLGKLTAFYDDNGISIDGHVEGWFTDDTASRFEAYGWHVVRGVDGHNPDAIKAAIEEARSVTDKPSLLMCKTVIGFGSPNKAGSHEAHGAALGAAEVAATREALGWKYAAFEIPQDIYAQWDAKEAGKAKEQAWNDKFAAYAKAHPELAAEFSRRINGELPADWQAQSQKIIEELQAKPANIASRKASQNALEAFGKLLPEFLGGSADLAPSNLTMWSGSKSLGDDAAGNYIHYGVREFGMTAITNGIALHGGFLPYSATFLMFVEYARNAVRMAALMKIRNVFVYTHDSIGLGEDGPTHQPVEQIASLRVTPNMSTWRPADQVESAIAWKYAIERNDGPVTLIFSRQNLTQQPRSAEQLANVARGGYVLKDCDGTPEVILIATGSEVGITVEAADKLSAAGTKVRVVSMPCTDAFDKQDAAYRESVLPKAVSARVAVEAGIADYWYKYVGLNGAIVGMTTFGESAPAELLFKEFGFTVENVVAKAQSLL</sequence>
<dbReference type="Pfam" id="PF00456">
    <property type="entry name" value="Transketolase_N"/>
    <property type="match status" value="1"/>
</dbReference>
<dbReference type="CDD" id="cd02012">
    <property type="entry name" value="TPP_TK"/>
    <property type="match status" value="1"/>
</dbReference>
<evidence type="ECO:0000256" key="3">
    <source>
        <dbReference type="ARBA" id="ARBA00007131"/>
    </source>
</evidence>
<evidence type="ECO:0000256" key="6">
    <source>
        <dbReference type="ARBA" id="ARBA00022679"/>
    </source>
</evidence>
<keyword evidence="21" id="KW-1185">Reference proteome</keyword>
<feature type="binding site" evidence="16">
    <location>
        <position position="187"/>
    </location>
    <ligand>
        <name>Mg(2+)</name>
        <dbReference type="ChEBI" id="CHEBI:18420"/>
    </ligand>
</feature>
<feature type="binding site" evidence="14">
    <location>
        <position position="261"/>
    </location>
    <ligand>
        <name>substrate</name>
    </ligand>
</feature>
<protein>
    <recommendedName>
        <fullName evidence="5 12">Transketolase</fullName>
        <ecNumber evidence="5 12">2.2.1.1</ecNumber>
    </recommendedName>
</protein>
<reference evidence="20 21" key="1">
    <citation type="submission" date="2020-01" db="EMBL/GenBank/DDBJ databases">
        <authorList>
            <person name="Lee S.D."/>
        </authorList>
    </citation>
    <scope>NUCLEOTIDE SEQUENCE [LARGE SCALE GENOMIC DNA]</scope>
    <source>
        <strain evidence="20 21">SAP-1</strain>
    </source>
</reference>
<evidence type="ECO:0000313" key="20">
    <source>
        <dbReference type="EMBL" id="NMP29198.1"/>
    </source>
</evidence>
<dbReference type="InterPro" id="IPR009014">
    <property type="entry name" value="Transketo_C/PFOR_II"/>
</dbReference>
<feature type="binding site" evidence="14">
    <location>
        <position position="385"/>
    </location>
    <ligand>
        <name>substrate</name>
    </ligand>
</feature>
<comment type="cofactor">
    <cofactor evidence="2">
        <name>Co(2+)</name>
        <dbReference type="ChEBI" id="CHEBI:48828"/>
    </cofactor>
</comment>
<dbReference type="Gene3D" id="3.40.50.970">
    <property type="match status" value="2"/>
</dbReference>
<comment type="similarity">
    <text evidence="3 18">Belongs to the transketolase family.</text>
</comment>
<feature type="binding site" evidence="16">
    <location>
        <position position="155"/>
    </location>
    <ligand>
        <name>Mg(2+)</name>
        <dbReference type="ChEBI" id="CHEBI:18420"/>
    </ligand>
</feature>
<feature type="binding site" evidence="15">
    <location>
        <position position="156"/>
    </location>
    <ligand>
        <name>thiamine diphosphate</name>
        <dbReference type="ChEBI" id="CHEBI:58937"/>
    </ligand>
</feature>
<evidence type="ECO:0000256" key="16">
    <source>
        <dbReference type="PIRSR" id="PIRSR605478-4"/>
    </source>
</evidence>
<evidence type="ECO:0000259" key="19">
    <source>
        <dbReference type="SMART" id="SM00861"/>
    </source>
</evidence>
<dbReference type="SUPFAM" id="SSF52518">
    <property type="entry name" value="Thiamin diphosphate-binding fold (THDP-binding)"/>
    <property type="match status" value="2"/>
</dbReference>
<evidence type="ECO:0000256" key="15">
    <source>
        <dbReference type="PIRSR" id="PIRSR605478-3"/>
    </source>
</evidence>
<dbReference type="PANTHER" id="PTHR43522:SF2">
    <property type="entry name" value="TRANSKETOLASE 1-RELATED"/>
    <property type="match status" value="1"/>
</dbReference>
<dbReference type="InterPro" id="IPR033247">
    <property type="entry name" value="Transketolase_fam"/>
</dbReference>
<feature type="active site" description="Proton donor" evidence="13">
    <location>
        <position position="411"/>
    </location>
</feature>
<gene>
    <name evidence="20" type="primary">tkt</name>
    <name evidence="20" type="ORF">GW590_20330</name>
</gene>
<comment type="catalytic activity">
    <reaction evidence="11 18">
        <text>D-sedoheptulose 7-phosphate + D-glyceraldehyde 3-phosphate = aldehydo-D-ribose 5-phosphate + D-xylulose 5-phosphate</text>
        <dbReference type="Rhea" id="RHEA:10508"/>
        <dbReference type="ChEBI" id="CHEBI:57483"/>
        <dbReference type="ChEBI" id="CHEBI:57737"/>
        <dbReference type="ChEBI" id="CHEBI:58273"/>
        <dbReference type="ChEBI" id="CHEBI:59776"/>
        <dbReference type="EC" id="2.2.1.1"/>
    </reaction>
</comment>
<dbReference type="Pfam" id="PF22613">
    <property type="entry name" value="Transketolase_C_1"/>
    <property type="match status" value="1"/>
</dbReference>
<reference evidence="20 21" key="2">
    <citation type="submission" date="2020-06" db="EMBL/GenBank/DDBJ databases">
        <title>Polyphasic characterization of a Rahnella strain isolated from tree sap.</title>
        <authorList>
            <person name="Kim I.S."/>
        </authorList>
    </citation>
    <scope>NUCLEOTIDE SEQUENCE [LARGE SCALE GENOMIC DNA]</scope>
    <source>
        <strain evidence="20 21">SAP-1</strain>
    </source>
</reference>
<dbReference type="FunFam" id="3.40.50.970:FF:000003">
    <property type="entry name" value="Transketolase"/>
    <property type="match status" value="1"/>
</dbReference>
<dbReference type="CDD" id="cd07033">
    <property type="entry name" value="TPP_PYR_DXS_TK_like"/>
    <property type="match status" value="1"/>
</dbReference>
<name>A0A848MKY3_9GAMM</name>
<keyword evidence="7 16" id="KW-0479">Metal-binding</keyword>
<comment type="cofactor">
    <cofactor evidence="18">
        <name>Mg(2+)</name>
        <dbReference type="ChEBI" id="CHEBI:18420"/>
    </cofactor>
    <cofactor evidence="18">
        <name>Ca(2+)</name>
        <dbReference type="ChEBI" id="CHEBI:29108"/>
    </cofactor>
    <cofactor evidence="18">
        <name>Mn(2+)</name>
        <dbReference type="ChEBI" id="CHEBI:29035"/>
    </cofactor>
    <cofactor evidence="18">
        <name>Co(2+)</name>
        <dbReference type="ChEBI" id="CHEBI:48828"/>
    </cofactor>
    <text evidence="18">Binds 1 Mg(2+) ion per subunit. Can also utilize other divalent metal cations, such as Ca(2+), Mn(2+) and Co(2+).</text>
</comment>
<comment type="cofactor">
    <cofactor evidence="15">
        <name>thiamine diphosphate</name>
        <dbReference type="ChEBI" id="CHEBI:58937"/>
    </cofactor>
    <text evidence="15">Binds 1 thiamine pyrophosphate per subunit. During the reaction, the substrate forms a covalent intermediate with the cofactor.</text>
</comment>
<dbReference type="InterPro" id="IPR005478">
    <property type="entry name" value="Transketolase_bac-like"/>
</dbReference>
<dbReference type="Pfam" id="PF02779">
    <property type="entry name" value="Transket_pyr"/>
    <property type="match status" value="1"/>
</dbReference>
<dbReference type="PROSITE" id="PS00802">
    <property type="entry name" value="TRANSKETOLASE_2"/>
    <property type="match status" value="1"/>
</dbReference>
<feature type="binding site" evidence="14">
    <location>
        <position position="473"/>
    </location>
    <ligand>
        <name>substrate</name>
    </ligand>
</feature>
<evidence type="ECO:0000256" key="7">
    <source>
        <dbReference type="ARBA" id="ARBA00022723"/>
    </source>
</evidence>
<keyword evidence="9 16" id="KW-0460">Magnesium</keyword>
<dbReference type="FunFam" id="3.40.50.970:FF:000004">
    <property type="entry name" value="Transketolase"/>
    <property type="match status" value="1"/>
</dbReference>
<feature type="binding site" evidence="15">
    <location>
        <begin position="114"/>
        <end position="116"/>
    </location>
    <ligand>
        <name>thiamine diphosphate</name>
        <dbReference type="ChEBI" id="CHEBI:58937"/>
    </ligand>
</feature>
<dbReference type="GO" id="GO:0004802">
    <property type="term" value="F:transketolase activity"/>
    <property type="evidence" value="ECO:0007669"/>
    <property type="project" value="UniProtKB-UniRule"/>
</dbReference>
<comment type="cofactor">
    <cofactor evidence="1">
        <name>Ca(2+)</name>
        <dbReference type="ChEBI" id="CHEBI:29108"/>
    </cofactor>
</comment>
<dbReference type="AlphaFoldDB" id="A0A848MKY3"/>
<feature type="binding site" evidence="15">
    <location>
        <position position="261"/>
    </location>
    <ligand>
        <name>thiamine diphosphate</name>
        <dbReference type="ChEBI" id="CHEBI:58937"/>
    </ligand>
</feature>
<dbReference type="NCBIfam" id="TIGR00232">
    <property type="entry name" value="tktlase_bact"/>
    <property type="match status" value="1"/>
</dbReference>
<evidence type="ECO:0000313" key="21">
    <source>
        <dbReference type="Proteomes" id="UP000585363"/>
    </source>
</evidence>
<feature type="site" description="Important for catalytic activity" evidence="17">
    <location>
        <position position="26"/>
    </location>
</feature>
<feature type="binding site" evidence="16">
    <location>
        <position position="185"/>
    </location>
    <ligand>
        <name>Mg(2+)</name>
        <dbReference type="ChEBI" id="CHEBI:18420"/>
    </ligand>
</feature>
<feature type="binding site" evidence="15">
    <location>
        <position position="437"/>
    </location>
    <ligand>
        <name>thiamine diphosphate</name>
        <dbReference type="ChEBI" id="CHEBI:58937"/>
    </ligand>
</feature>
<evidence type="ECO:0000256" key="10">
    <source>
        <dbReference type="ARBA" id="ARBA00023052"/>
    </source>
</evidence>
<dbReference type="InterPro" id="IPR005474">
    <property type="entry name" value="Transketolase_N"/>
</dbReference>
<feature type="binding site" evidence="14">
    <location>
        <position position="469"/>
    </location>
    <ligand>
        <name>substrate</name>
    </ligand>
</feature>
<organism evidence="20 21">
    <name type="scientific">Rouxiella aceris</name>
    <dbReference type="NCBI Taxonomy" id="2703884"/>
    <lineage>
        <taxon>Bacteria</taxon>
        <taxon>Pseudomonadati</taxon>
        <taxon>Pseudomonadota</taxon>
        <taxon>Gammaproteobacteria</taxon>
        <taxon>Enterobacterales</taxon>
        <taxon>Yersiniaceae</taxon>
        <taxon>Rouxiella</taxon>
    </lineage>
</organism>
<evidence type="ECO:0000256" key="12">
    <source>
        <dbReference type="NCBIfam" id="TIGR00232"/>
    </source>
</evidence>
<feature type="site" description="Important for catalytic activity" evidence="17">
    <location>
        <position position="261"/>
    </location>
</feature>
<comment type="function">
    <text evidence="18">Catalyzes the transfer of a two-carbon ketol group from a ketose donor to an aldose acceptor, via a covalent intermediate with the cofactor thiamine pyrophosphate.</text>
</comment>
<dbReference type="GO" id="GO:0005829">
    <property type="term" value="C:cytosol"/>
    <property type="evidence" value="ECO:0007669"/>
    <property type="project" value="UniProtKB-ARBA"/>
</dbReference>
<evidence type="ECO:0000256" key="13">
    <source>
        <dbReference type="PIRSR" id="PIRSR605478-1"/>
    </source>
</evidence>
<feature type="binding site" evidence="14">
    <location>
        <position position="26"/>
    </location>
    <ligand>
        <name>substrate</name>
    </ligand>
</feature>
<dbReference type="RefSeq" id="WP_169404911.1">
    <property type="nucleotide sequence ID" value="NZ_JAADJU010000012.1"/>
</dbReference>
<dbReference type="GO" id="GO:0009052">
    <property type="term" value="P:pentose-phosphate shunt, non-oxidative branch"/>
    <property type="evidence" value="ECO:0007669"/>
    <property type="project" value="UniProtKB-ARBA"/>
</dbReference>
<dbReference type="EMBL" id="JAADJU010000012">
    <property type="protein sequence ID" value="NMP29198.1"/>
    <property type="molecule type" value="Genomic_DNA"/>
</dbReference>
<dbReference type="Gene3D" id="3.40.50.920">
    <property type="match status" value="1"/>
</dbReference>
<evidence type="ECO:0000256" key="18">
    <source>
        <dbReference type="RuleBase" id="RU004996"/>
    </source>
</evidence>
<feature type="binding site" evidence="14">
    <location>
        <position position="358"/>
    </location>
    <ligand>
        <name>substrate</name>
    </ligand>
</feature>
<dbReference type="FunFam" id="3.40.50.920:FF:000003">
    <property type="entry name" value="Transketolase"/>
    <property type="match status" value="1"/>
</dbReference>
<evidence type="ECO:0000256" key="14">
    <source>
        <dbReference type="PIRSR" id="PIRSR605478-2"/>
    </source>
</evidence>
<dbReference type="PANTHER" id="PTHR43522">
    <property type="entry name" value="TRANSKETOLASE"/>
    <property type="match status" value="1"/>
</dbReference>
<dbReference type="InterPro" id="IPR029061">
    <property type="entry name" value="THDP-binding"/>
</dbReference>
<dbReference type="InterPro" id="IPR020826">
    <property type="entry name" value="Transketolase_BS"/>
</dbReference>
<evidence type="ECO:0000256" key="17">
    <source>
        <dbReference type="PIRSR" id="PIRSR605478-5"/>
    </source>
</evidence>
<proteinExistence type="inferred from homology"/>